<dbReference type="KEGG" id="dci:113470813"/>
<dbReference type="Gene3D" id="3.10.100.10">
    <property type="entry name" value="Mannose-Binding Protein A, subunit A"/>
    <property type="match status" value="1"/>
</dbReference>
<dbReference type="CDD" id="cd00037">
    <property type="entry name" value="CLECT"/>
    <property type="match status" value="1"/>
</dbReference>
<keyword evidence="2" id="KW-1185">Reference proteome</keyword>
<name>A0A3Q0JA61_DIACI</name>
<evidence type="ECO:0000313" key="2">
    <source>
        <dbReference type="Proteomes" id="UP000079169"/>
    </source>
</evidence>
<proteinExistence type="predicted"/>
<feature type="compositionally biased region" description="Polar residues" evidence="1">
    <location>
        <begin position="81"/>
        <end position="97"/>
    </location>
</feature>
<dbReference type="RefSeq" id="XP_026685334.1">
    <property type="nucleotide sequence ID" value="XM_026829533.1"/>
</dbReference>
<dbReference type="InterPro" id="IPR016187">
    <property type="entry name" value="CTDL_fold"/>
</dbReference>
<feature type="region of interest" description="Disordered" evidence="1">
    <location>
        <begin position="70"/>
        <end position="101"/>
    </location>
</feature>
<organism evidence="2 3">
    <name type="scientific">Diaphorina citri</name>
    <name type="common">Asian citrus psyllid</name>
    <dbReference type="NCBI Taxonomy" id="121845"/>
    <lineage>
        <taxon>Eukaryota</taxon>
        <taxon>Metazoa</taxon>
        <taxon>Ecdysozoa</taxon>
        <taxon>Arthropoda</taxon>
        <taxon>Hexapoda</taxon>
        <taxon>Insecta</taxon>
        <taxon>Pterygota</taxon>
        <taxon>Neoptera</taxon>
        <taxon>Paraneoptera</taxon>
        <taxon>Hemiptera</taxon>
        <taxon>Sternorrhyncha</taxon>
        <taxon>Psylloidea</taxon>
        <taxon>Psyllidae</taxon>
        <taxon>Diaphorininae</taxon>
        <taxon>Diaphorina</taxon>
    </lineage>
</organism>
<dbReference type="GeneID" id="113470813"/>
<accession>A0A3Q0JA61</accession>
<reference evidence="3" key="1">
    <citation type="submission" date="2025-08" db="UniProtKB">
        <authorList>
            <consortium name="RefSeq"/>
        </authorList>
    </citation>
    <scope>IDENTIFICATION</scope>
</reference>
<dbReference type="AlphaFoldDB" id="A0A3Q0JA61"/>
<dbReference type="STRING" id="121845.A0A3Q0JA61"/>
<dbReference type="Proteomes" id="UP000079169">
    <property type="component" value="Unplaced"/>
</dbReference>
<dbReference type="SUPFAM" id="SSF56436">
    <property type="entry name" value="C-type lectin-like"/>
    <property type="match status" value="1"/>
</dbReference>
<protein>
    <submittedName>
        <fullName evidence="3">Uncharacterized protein LOC113470813</fullName>
    </submittedName>
</protein>
<dbReference type="PaxDb" id="121845-A0A3Q0JA61"/>
<evidence type="ECO:0000313" key="3">
    <source>
        <dbReference type="RefSeq" id="XP_026685334.1"/>
    </source>
</evidence>
<dbReference type="InterPro" id="IPR016186">
    <property type="entry name" value="C-type_lectin-like/link_sf"/>
</dbReference>
<evidence type="ECO:0000256" key="1">
    <source>
        <dbReference type="SAM" id="MobiDB-lite"/>
    </source>
</evidence>
<gene>
    <name evidence="3" type="primary">LOC113470813</name>
</gene>
<sequence>MPPLVATQSSYSAVLTRLSAPRPQSDIHRQNQITQQILTQYLQRRLFPHNHAPPNTNITDKIPNVTDRELDEELESRSSENLGSFYNRGTRSESPNPAENAPYKANWYKASQYCRYHGMHLASIASQDENDKLEKHIRDFGKLIKLPLLFVEPMPEPKKFRPQDLRRASLV</sequence>